<sequence length="210" mass="21654">MKATSTISLSAAALLLSATSGVQAADQAEVNFLTALVDDYQAHKTEYIKFLATATSIPLELATIATQVLTYTDHSYTTLLDNPDLDFGKVESFASELPWYTRLELEADGSASATPTSRSTSDSTTSHGDVASASADESSTEGGQSETESNGHSTTQTGNTLTTSRSQTTATTGSQTNTRTTTHETSTTTGGANGLLAPFGAAVGLAIALL</sequence>
<feature type="signal peptide" evidence="2">
    <location>
        <begin position="1"/>
        <end position="24"/>
    </location>
</feature>
<feature type="compositionally biased region" description="Low complexity" evidence="1">
    <location>
        <begin position="140"/>
        <end position="189"/>
    </location>
</feature>
<dbReference type="InterPro" id="IPR000992">
    <property type="entry name" value="SRP1_TIP1"/>
</dbReference>
<evidence type="ECO:0000256" key="1">
    <source>
        <dbReference type="SAM" id="MobiDB-lite"/>
    </source>
</evidence>
<proteinExistence type="predicted"/>
<reference evidence="3 4" key="1">
    <citation type="journal article" date="2021" name="DNA Res.">
        <title>Genome analysis of Candida subhashii reveals its hybrid nature and dual mitochondrial genome conformations.</title>
        <authorList>
            <person name="Mixao V."/>
            <person name="Hegedusova E."/>
            <person name="Saus E."/>
            <person name="Pryszcz L.P."/>
            <person name="Cillingova A."/>
            <person name="Nosek J."/>
            <person name="Gabaldon T."/>
        </authorList>
    </citation>
    <scope>NUCLEOTIDE SEQUENCE [LARGE SCALE GENOMIC DNA]</scope>
    <source>
        <strain evidence="3 4">CBS 10753</strain>
    </source>
</reference>
<dbReference type="RefSeq" id="XP_049266041.1">
    <property type="nucleotide sequence ID" value="XM_049410331.1"/>
</dbReference>
<feature type="chain" id="PRO_5035199087" evidence="2">
    <location>
        <begin position="25"/>
        <end position="210"/>
    </location>
</feature>
<feature type="region of interest" description="Disordered" evidence="1">
    <location>
        <begin position="108"/>
        <end position="196"/>
    </location>
</feature>
<dbReference type="GeneID" id="73467435"/>
<dbReference type="Pfam" id="PF00660">
    <property type="entry name" value="SRP1_TIP1"/>
    <property type="match status" value="1"/>
</dbReference>
<name>A0A8J5V591_9ASCO</name>
<keyword evidence="4" id="KW-1185">Reference proteome</keyword>
<comment type="caution">
    <text evidence="3">The sequence shown here is derived from an EMBL/GenBank/DDBJ whole genome shotgun (WGS) entry which is preliminary data.</text>
</comment>
<feature type="compositionally biased region" description="Low complexity" evidence="1">
    <location>
        <begin position="110"/>
        <end position="126"/>
    </location>
</feature>
<organism evidence="3 4">
    <name type="scientific">[Candida] subhashii</name>
    <dbReference type="NCBI Taxonomy" id="561895"/>
    <lineage>
        <taxon>Eukaryota</taxon>
        <taxon>Fungi</taxon>
        <taxon>Dikarya</taxon>
        <taxon>Ascomycota</taxon>
        <taxon>Saccharomycotina</taxon>
        <taxon>Pichiomycetes</taxon>
        <taxon>Debaryomycetaceae</taxon>
        <taxon>Spathaspora</taxon>
    </lineage>
</organism>
<keyword evidence="2" id="KW-0732">Signal</keyword>
<dbReference type="Proteomes" id="UP000694255">
    <property type="component" value="Unassembled WGS sequence"/>
</dbReference>
<dbReference type="EMBL" id="JAGSYN010000046">
    <property type="protein sequence ID" value="KAG7665809.1"/>
    <property type="molecule type" value="Genomic_DNA"/>
</dbReference>
<protein>
    <submittedName>
        <fullName evidence="3">TIR3</fullName>
    </submittedName>
</protein>
<dbReference type="AlphaFoldDB" id="A0A8J5V591"/>
<evidence type="ECO:0000313" key="4">
    <source>
        <dbReference type="Proteomes" id="UP000694255"/>
    </source>
</evidence>
<accession>A0A8J5V591</accession>
<gene>
    <name evidence="3" type="ORF">J8A68_000634</name>
</gene>
<evidence type="ECO:0000313" key="3">
    <source>
        <dbReference type="EMBL" id="KAG7665809.1"/>
    </source>
</evidence>
<dbReference type="OrthoDB" id="4069694at2759"/>
<evidence type="ECO:0000256" key="2">
    <source>
        <dbReference type="SAM" id="SignalP"/>
    </source>
</evidence>